<reference evidence="1 2" key="1">
    <citation type="submission" date="2018-07" db="EMBL/GenBank/DDBJ databases">
        <title>Genomic Encyclopedia of Type Strains, Phase III (KMG-III): the genomes of soil and plant-associated and newly described type strains.</title>
        <authorList>
            <person name="Whitman W."/>
        </authorList>
    </citation>
    <scope>NUCLEOTIDE SEQUENCE [LARGE SCALE GENOMIC DNA]</scope>
    <source>
        <strain evidence="1 2">CECT 7287</strain>
    </source>
</reference>
<name>A0A3D9JRU4_9BACL</name>
<dbReference type="GO" id="GO:0030246">
    <property type="term" value="F:carbohydrate binding"/>
    <property type="evidence" value="ECO:0007669"/>
    <property type="project" value="UniProtKB-KW"/>
</dbReference>
<dbReference type="AlphaFoldDB" id="A0A3D9JRU4"/>
<dbReference type="Gene3D" id="2.60.120.200">
    <property type="match status" value="1"/>
</dbReference>
<dbReference type="Proteomes" id="UP000256977">
    <property type="component" value="Unassembled WGS sequence"/>
</dbReference>
<dbReference type="Gene3D" id="3.60.21.10">
    <property type="match status" value="1"/>
</dbReference>
<dbReference type="OrthoDB" id="9772095at2"/>
<dbReference type="SUPFAM" id="SSF56300">
    <property type="entry name" value="Metallo-dependent phosphatases"/>
    <property type="match status" value="1"/>
</dbReference>
<sequence>MRINETVADWIFSERYVSQGTSIEFGNMVIQDASGNGNDLMMAVAGSPITESLSFIENGGLAFVNARKTGYYLTTVADAPINLEEFAAGFTIEAEFKLGPDINDWMGILTRLGNNSVEQEPLSLLAISNVGEIQWASTPSNRPELWTNWSNALGAIRAWAISEDYTHVAVVNDGRQTRMFVNGVESIRNSLADSICGIAGEANRGWNVGANEWDFEPISLFLGEIKRIRVMNRALAPSEFFKTEFAYRVDYGTNDDLELFAPGTYTFAIIPDPQYVVQSKPEILEKQLEFIANHYEPYNIAISVNVGDSTQSSAPEEWESANRAFQILDRANAPYVVTRGNHDLNGTGYLDTFGVPRFAGKSYFKGASPSGLSSYSIIRAGSYQYMFLAVDSVGDKTSNANERYWAQTVLDTNQQIPTVIVSHDILTISDDCVISEGGQGAKVWNELVKDYSQVFMMIGGHISGAGLNVKRNTAGKDVLQVLSNYQSDIAGGNGWTSFFEFDERNNEIRLKTFSPYVASLADEQRSYLDVKFLTGPGDQYEIAFHFAERFDFTAS</sequence>
<keyword evidence="1" id="KW-0430">Lectin</keyword>
<dbReference type="Pfam" id="PF13385">
    <property type="entry name" value="Laminin_G_3"/>
    <property type="match status" value="1"/>
</dbReference>
<dbReference type="InterPro" id="IPR013320">
    <property type="entry name" value="ConA-like_dom_sf"/>
</dbReference>
<proteinExistence type="predicted"/>
<dbReference type="PANTHER" id="PTHR43143:SF5">
    <property type="entry name" value="SECRETED PROTEIN"/>
    <property type="match status" value="1"/>
</dbReference>
<evidence type="ECO:0000313" key="2">
    <source>
        <dbReference type="Proteomes" id="UP000256977"/>
    </source>
</evidence>
<dbReference type="InterPro" id="IPR051918">
    <property type="entry name" value="STPP_CPPED1"/>
</dbReference>
<protein>
    <submittedName>
        <fullName evidence="1">Concanavalin A-like lectin/glucanase superfamily protein</fullName>
    </submittedName>
</protein>
<dbReference type="SUPFAM" id="SSF49899">
    <property type="entry name" value="Concanavalin A-like lectins/glucanases"/>
    <property type="match status" value="1"/>
</dbReference>
<dbReference type="InterPro" id="IPR029052">
    <property type="entry name" value="Metallo-depent_PP-like"/>
</dbReference>
<keyword evidence="2" id="KW-1185">Reference proteome</keyword>
<dbReference type="EMBL" id="QRDZ01000011">
    <property type="protein sequence ID" value="RED76660.1"/>
    <property type="molecule type" value="Genomic_DNA"/>
</dbReference>
<organism evidence="1 2">
    <name type="scientific">Cohnella phaseoli</name>
    <dbReference type="NCBI Taxonomy" id="456490"/>
    <lineage>
        <taxon>Bacteria</taxon>
        <taxon>Bacillati</taxon>
        <taxon>Bacillota</taxon>
        <taxon>Bacilli</taxon>
        <taxon>Bacillales</taxon>
        <taxon>Paenibacillaceae</taxon>
        <taxon>Cohnella</taxon>
    </lineage>
</organism>
<dbReference type="PANTHER" id="PTHR43143">
    <property type="entry name" value="METALLOPHOSPHOESTERASE, CALCINEURIN SUPERFAMILY"/>
    <property type="match status" value="1"/>
</dbReference>
<evidence type="ECO:0000313" key="1">
    <source>
        <dbReference type="EMBL" id="RED76660.1"/>
    </source>
</evidence>
<accession>A0A3D9JRU4</accession>
<comment type="caution">
    <text evidence="1">The sequence shown here is derived from an EMBL/GenBank/DDBJ whole genome shotgun (WGS) entry which is preliminary data.</text>
</comment>
<gene>
    <name evidence="1" type="ORF">DFP98_11144</name>
</gene>
<dbReference type="RefSeq" id="WP_116061464.1">
    <property type="nucleotide sequence ID" value="NZ_QRDZ01000011.1"/>
</dbReference>